<dbReference type="Gene3D" id="1.10.238.10">
    <property type="entry name" value="EF-hand"/>
    <property type="match status" value="1"/>
</dbReference>
<evidence type="ECO:0000256" key="1">
    <source>
        <dbReference type="ARBA" id="ARBA00022837"/>
    </source>
</evidence>
<feature type="domain" description="TLDc" evidence="3">
    <location>
        <begin position="217"/>
        <end position="385"/>
    </location>
</feature>
<dbReference type="AlphaFoldDB" id="A0A4Y7L130"/>
<keyword evidence="5" id="KW-1185">Reference proteome</keyword>
<name>A0A4Y7L130_PAPSO</name>
<dbReference type="InterPro" id="IPR002048">
    <property type="entry name" value="EF_hand_dom"/>
</dbReference>
<proteinExistence type="predicted"/>
<dbReference type="InterPro" id="IPR018247">
    <property type="entry name" value="EF_Hand_1_Ca_BS"/>
</dbReference>
<dbReference type="Proteomes" id="UP000316621">
    <property type="component" value="Chromosome 9"/>
</dbReference>
<evidence type="ECO:0000313" key="5">
    <source>
        <dbReference type="Proteomes" id="UP000316621"/>
    </source>
</evidence>
<dbReference type="OrthoDB" id="26679at2759"/>
<dbReference type="OMA" id="PLGDRMF"/>
<evidence type="ECO:0008006" key="6">
    <source>
        <dbReference type="Google" id="ProtNLM"/>
    </source>
</evidence>
<gene>
    <name evidence="4" type="ORF">C5167_002586</name>
</gene>
<dbReference type="SMART" id="SM00584">
    <property type="entry name" value="TLDc"/>
    <property type="match status" value="1"/>
</dbReference>
<evidence type="ECO:0000313" key="4">
    <source>
        <dbReference type="EMBL" id="RZC78330.1"/>
    </source>
</evidence>
<evidence type="ECO:0000259" key="3">
    <source>
        <dbReference type="PROSITE" id="PS51886"/>
    </source>
</evidence>
<dbReference type="InterPro" id="IPR011992">
    <property type="entry name" value="EF-hand-dom_pair"/>
</dbReference>
<evidence type="ECO:0000259" key="2">
    <source>
        <dbReference type="PROSITE" id="PS50222"/>
    </source>
</evidence>
<sequence length="422" mass="47011">MGNTQSPESDPRFVSARRAFTQHYLDDLRSLFQSLAAQSQSNSKFISPSIFQEYCGIKGPLGQIMFDLVTQKRNDQKLTFEDLVIAKSVYEKGTRNEIDEFIYQLLDVNGDDIVDRSDLEAVITAMLDAVFSSSDAGPVSSSPQGISDIFLNAATFSDKVEGHDKSNMSFKDFKSWCSLLPSVRKFLGSLLMPPNPGKPGIEVPRLLYPEDTSADLLILRREYAWHIAGALSQHEAEEWKLLYHSSLHGLSFNTFMGNITMAEGPTLLIIKDKEGCIYGGYASQPWERHSDFYGDMKSFLFQLFPQASIYRPTGANTNLQWCAISFSSESIPNGLGFGGKVHHFGLFLSASFDQGQTFSCTTFGSPCLSKESRIYPEVIECWGVLPNGGQKDKQDVLKGTVLDRFKEDRNMLNLVGIANSIQ</sequence>
<dbReference type="PANTHER" id="PTHR23354:SF95">
    <property type="entry name" value="CALCIUM-BINDING EF-HAND FAMILY PROTEIN-RELATED"/>
    <property type="match status" value="1"/>
</dbReference>
<feature type="domain" description="EF-hand" evidence="2">
    <location>
        <begin position="94"/>
        <end position="129"/>
    </location>
</feature>
<reference evidence="4 5" key="1">
    <citation type="journal article" date="2018" name="Science">
        <title>The opium poppy genome and morphinan production.</title>
        <authorList>
            <person name="Guo L."/>
            <person name="Winzer T."/>
            <person name="Yang X."/>
            <person name="Li Y."/>
            <person name="Ning Z."/>
            <person name="He Z."/>
            <person name="Teodor R."/>
            <person name="Lu Y."/>
            <person name="Bowser T.A."/>
            <person name="Graham I.A."/>
            <person name="Ye K."/>
        </authorList>
    </citation>
    <scope>NUCLEOTIDE SEQUENCE [LARGE SCALE GENOMIC DNA]</scope>
    <source>
        <strain evidence="5">cv. HN1</strain>
        <tissue evidence="4">Leaves</tissue>
    </source>
</reference>
<protein>
    <recommendedName>
        <fullName evidence="6">TLDc domain-containing protein</fullName>
    </recommendedName>
</protein>
<dbReference type="EMBL" id="CM010723">
    <property type="protein sequence ID" value="RZC78330.1"/>
    <property type="molecule type" value="Genomic_DNA"/>
</dbReference>
<organism evidence="4 5">
    <name type="scientific">Papaver somniferum</name>
    <name type="common">Opium poppy</name>
    <dbReference type="NCBI Taxonomy" id="3469"/>
    <lineage>
        <taxon>Eukaryota</taxon>
        <taxon>Viridiplantae</taxon>
        <taxon>Streptophyta</taxon>
        <taxon>Embryophyta</taxon>
        <taxon>Tracheophyta</taxon>
        <taxon>Spermatophyta</taxon>
        <taxon>Magnoliopsida</taxon>
        <taxon>Ranunculales</taxon>
        <taxon>Papaveraceae</taxon>
        <taxon>Papaveroideae</taxon>
        <taxon>Papaver</taxon>
    </lineage>
</organism>
<dbReference type="SUPFAM" id="SSF47473">
    <property type="entry name" value="EF-hand"/>
    <property type="match status" value="1"/>
</dbReference>
<dbReference type="PROSITE" id="PS51886">
    <property type="entry name" value="TLDC"/>
    <property type="match status" value="1"/>
</dbReference>
<dbReference type="Pfam" id="PF07534">
    <property type="entry name" value="TLD"/>
    <property type="match status" value="1"/>
</dbReference>
<dbReference type="STRING" id="3469.A0A4Y7L130"/>
<dbReference type="PROSITE" id="PS00018">
    <property type="entry name" value="EF_HAND_1"/>
    <property type="match status" value="1"/>
</dbReference>
<dbReference type="GO" id="GO:0005509">
    <property type="term" value="F:calcium ion binding"/>
    <property type="evidence" value="ECO:0007669"/>
    <property type="project" value="InterPro"/>
</dbReference>
<dbReference type="Gramene" id="RZC78330">
    <property type="protein sequence ID" value="RZC78330"/>
    <property type="gene ID" value="C5167_002586"/>
</dbReference>
<keyword evidence="1" id="KW-0106">Calcium</keyword>
<dbReference type="PROSITE" id="PS50222">
    <property type="entry name" value="EF_HAND_2"/>
    <property type="match status" value="1"/>
</dbReference>
<dbReference type="InterPro" id="IPR006571">
    <property type="entry name" value="TLDc_dom"/>
</dbReference>
<dbReference type="PANTHER" id="PTHR23354">
    <property type="entry name" value="NUCLEOLAR PROTEIN 7/ESTROGEN RECEPTOR COACTIVATOR-RELATED"/>
    <property type="match status" value="1"/>
</dbReference>
<accession>A0A4Y7L130</accession>